<organism evidence="2 3">
    <name type="scientific">Dissulfurirhabdus thermomarina</name>
    <dbReference type="NCBI Taxonomy" id="1765737"/>
    <lineage>
        <taxon>Bacteria</taxon>
        <taxon>Deltaproteobacteria</taxon>
        <taxon>Dissulfurirhabdaceae</taxon>
        <taxon>Dissulfurirhabdus</taxon>
    </lineage>
</organism>
<dbReference type="GO" id="GO:0003723">
    <property type="term" value="F:RNA binding"/>
    <property type="evidence" value="ECO:0007669"/>
    <property type="project" value="InterPro"/>
</dbReference>
<accession>A0A6N9TN28</accession>
<evidence type="ECO:0000313" key="3">
    <source>
        <dbReference type="Proteomes" id="UP000469346"/>
    </source>
</evidence>
<dbReference type="EMBL" id="JAAGRR010000077">
    <property type="protein sequence ID" value="NDY42701.1"/>
    <property type="molecule type" value="Genomic_DNA"/>
</dbReference>
<dbReference type="SMART" id="SM00981">
    <property type="entry name" value="THUMP"/>
    <property type="match status" value="1"/>
</dbReference>
<reference evidence="2 3" key="1">
    <citation type="submission" date="2020-02" db="EMBL/GenBank/DDBJ databases">
        <title>Comparative genomics of sulfur disproportionating microorganisms.</title>
        <authorList>
            <person name="Ward L.M."/>
            <person name="Bertran E."/>
            <person name="Johnston D.T."/>
        </authorList>
    </citation>
    <scope>NUCLEOTIDE SEQUENCE [LARGE SCALE GENOMIC DNA]</scope>
    <source>
        <strain evidence="2 3">DSM 100025</strain>
    </source>
</reference>
<name>A0A6N9TN28_DISTH</name>
<keyword evidence="3" id="KW-1185">Reference proteome</keyword>
<protein>
    <recommendedName>
        <fullName evidence="1">THUMP domain-containing protein</fullName>
    </recommendedName>
</protein>
<gene>
    <name evidence="2" type="ORF">G3N55_07590</name>
</gene>
<dbReference type="SUPFAM" id="SSF143437">
    <property type="entry name" value="THUMP domain-like"/>
    <property type="match status" value="1"/>
</dbReference>
<dbReference type="InterPro" id="IPR004114">
    <property type="entry name" value="THUMP_dom"/>
</dbReference>
<feature type="domain" description="THUMP" evidence="1">
    <location>
        <begin position="67"/>
        <end position="166"/>
    </location>
</feature>
<comment type="caution">
    <text evidence="2">The sequence shown here is derived from an EMBL/GenBank/DDBJ whole genome shotgun (WGS) entry which is preliminary data.</text>
</comment>
<dbReference type="AlphaFoldDB" id="A0A6N9TN28"/>
<proteinExistence type="predicted"/>
<dbReference type="Proteomes" id="UP000469346">
    <property type="component" value="Unassembled WGS sequence"/>
</dbReference>
<evidence type="ECO:0000259" key="1">
    <source>
        <dbReference type="SMART" id="SM00981"/>
    </source>
</evidence>
<dbReference type="RefSeq" id="WP_163298836.1">
    <property type="nucleotide sequence ID" value="NZ_JAAGRR010000077.1"/>
</dbReference>
<sequence length="179" mass="20308">MKDWNVVATVHRRGFVRGCELLEELGEVARTDFHNVLVLRARDPLEVPEAVRGWILEDPGVRSVLARVVPVTVTFPFRDAEEFRARAAAAVRCWVPDLLGKAFHVRMHRRGFRGRLRSPEEERRLDELLLGELEARGGPGRIAFEDPDAVIALETVGGRAGLSLWRREALRRYPLLGLD</sequence>
<evidence type="ECO:0000313" key="2">
    <source>
        <dbReference type="EMBL" id="NDY42701.1"/>
    </source>
</evidence>